<proteinExistence type="predicted"/>
<reference evidence="1" key="1">
    <citation type="submission" date="2018-02" db="EMBL/GenBank/DDBJ databases">
        <title>Rhizophora mucronata_Transcriptome.</title>
        <authorList>
            <person name="Meera S.P."/>
            <person name="Sreeshan A."/>
            <person name="Augustine A."/>
        </authorList>
    </citation>
    <scope>NUCLEOTIDE SEQUENCE</scope>
    <source>
        <tissue evidence="1">Leaf</tissue>
    </source>
</reference>
<organism evidence="1">
    <name type="scientific">Rhizophora mucronata</name>
    <name type="common">Asiatic mangrove</name>
    <dbReference type="NCBI Taxonomy" id="61149"/>
    <lineage>
        <taxon>Eukaryota</taxon>
        <taxon>Viridiplantae</taxon>
        <taxon>Streptophyta</taxon>
        <taxon>Embryophyta</taxon>
        <taxon>Tracheophyta</taxon>
        <taxon>Spermatophyta</taxon>
        <taxon>Magnoliopsida</taxon>
        <taxon>eudicotyledons</taxon>
        <taxon>Gunneridae</taxon>
        <taxon>Pentapetalae</taxon>
        <taxon>rosids</taxon>
        <taxon>fabids</taxon>
        <taxon>Malpighiales</taxon>
        <taxon>Rhizophoraceae</taxon>
        <taxon>Rhizophora</taxon>
    </lineage>
</organism>
<sequence length="33" mass="3874">MEQIYPSKNLNHKSYPQQTTRVCNEKICCSSNE</sequence>
<protein>
    <submittedName>
        <fullName evidence="1">Uncharacterized protein</fullName>
    </submittedName>
</protein>
<dbReference type="AlphaFoldDB" id="A0A2P2MNJ0"/>
<accession>A0A2P2MNJ0</accession>
<name>A0A2P2MNJ0_RHIMU</name>
<evidence type="ECO:0000313" key="1">
    <source>
        <dbReference type="EMBL" id="MBX31757.1"/>
    </source>
</evidence>
<dbReference type="EMBL" id="GGEC01051273">
    <property type="protein sequence ID" value="MBX31757.1"/>
    <property type="molecule type" value="Transcribed_RNA"/>
</dbReference>